<keyword evidence="1" id="KW-1133">Transmembrane helix</keyword>
<dbReference type="EMBL" id="CP025583">
    <property type="protein sequence ID" value="AUM74838.1"/>
    <property type="molecule type" value="Genomic_DNA"/>
</dbReference>
<reference evidence="3" key="1">
    <citation type="submission" date="2017-12" db="EMBL/GenBank/DDBJ databases">
        <title>Genomic analysis of Paracoccus sp. CBA4604.</title>
        <authorList>
            <person name="Roh S.W."/>
            <person name="Kim J.Y."/>
            <person name="Kim J.S."/>
        </authorList>
    </citation>
    <scope>NUCLEOTIDE SEQUENCE [LARGE SCALE GENOMIC DNA]</scope>
    <source>
        <strain evidence="3">CBA4604</strain>
    </source>
</reference>
<accession>A0A2K9MGR6</accession>
<organism evidence="2 3">
    <name type="scientific">Paracoccus jeotgali</name>
    <dbReference type="NCBI Taxonomy" id="2065379"/>
    <lineage>
        <taxon>Bacteria</taxon>
        <taxon>Pseudomonadati</taxon>
        <taxon>Pseudomonadota</taxon>
        <taxon>Alphaproteobacteria</taxon>
        <taxon>Rhodobacterales</taxon>
        <taxon>Paracoccaceae</taxon>
        <taxon>Paracoccus</taxon>
    </lineage>
</organism>
<sequence>MEPIMTEHAISDDPQATYAENRLAARILTVILMLAVLAAVTVAVFGLPALGIIGLIGTAVVWAGLLAITLGN</sequence>
<keyword evidence="1" id="KW-0472">Membrane</keyword>
<gene>
    <name evidence="2" type="ORF">CYR75_11620</name>
</gene>
<keyword evidence="1" id="KW-0812">Transmembrane</keyword>
<dbReference type="KEGG" id="paru:CYR75_11620"/>
<feature type="transmembrane region" description="Helical" evidence="1">
    <location>
        <begin position="51"/>
        <end position="70"/>
    </location>
</feature>
<dbReference type="AlphaFoldDB" id="A0A2K9MGR6"/>
<feature type="transmembrane region" description="Helical" evidence="1">
    <location>
        <begin position="23"/>
        <end position="45"/>
    </location>
</feature>
<name>A0A2K9MGR6_9RHOB</name>
<evidence type="ECO:0000313" key="2">
    <source>
        <dbReference type="EMBL" id="AUM74838.1"/>
    </source>
</evidence>
<proteinExistence type="predicted"/>
<evidence type="ECO:0000256" key="1">
    <source>
        <dbReference type="SAM" id="Phobius"/>
    </source>
</evidence>
<protein>
    <submittedName>
        <fullName evidence="2">Uncharacterized protein</fullName>
    </submittedName>
</protein>
<evidence type="ECO:0000313" key="3">
    <source>
        <dbReference type="Proteomes" id="UP000234882"/>
    </source>
</evidence>
<keyword evidence="3" id="KW-1185">Reference proteome</keyword>
<dbReference type="Proteomes" id="UP000234882">
    <property type="component" value="Chromosome"/>
</dbReference>